<keyword evidence="6 7" id="KW-0472">Membrane</keyword>
<dbReference type="Gene3D" id="1.10.3720.10">
    <property type="entry name" value="MetI-like"/>
    <property type="match status" value="1"/>
</dbReference>
<proteinExistence type="inferred from homology"/>
<dbReference type="GO" id="GO:0055085">
    <property type="term" value="P:transmembrane transport"/>
    <property type="evidence" value="ECO:0007669"/>
    <property type="project" value="InterPro"/>
</dbReference>
<dbReference type="GO" id="GO:0005886">
    <property type="term" value="C:plasma membrane"/>
    <property type="evidence" value="ECO:0007669"/>
    <property type="project" value="UniProtKB-SubCell"/>
</dbReference>
<comment type="subcellular location">
    <subcellularLocation>
        <location evidence="1 7">Cell membrane</location>
        <topology evidence="1 7">Multi-pass membrane protein</topology>
    </subcellularLocation>
</comment>
<dbReference type="PROSITE" id="PS50928">
    <property type="entry name" value="ABC_TM1"/>
    <property type="match status" value="1"/>
</dbReference>
<evidence type="ECO:0000313" key="9">
    <source>
        <dbReference type="EMBL" id="MBB6480873.1"/>
    </source>
</evidence>
<feature type="domain" description="ABC transmembrane type-1" evidence="8">
    <location>
        <begin position="70"/>
        <end position="289"/>
    </location>
</feature>
<keyword evidence="4 7" id="KW-0812">Transmembrane</keyword>
<name>A0A841RAD5_9SPIO</name>
<dbReference type="EMBL" id="JACHGJ010000004">
    <property type="protein sequence ID" value="MBB6480873.1"/>
    <property type="molecule type" value="Genomic_DNA"/>
</dbReference>
<feature type="transmembrane region" description="Helical" evidence="7">
    <location>
        <begin position="244"/>
        <end position="266"/>
    </location>
</feature>
<evidence type="ECO:0000256" key="2">
    <source>
        <dbReference type="ARBA" id="ARBA00022448"/>
    </source>
</evidence>
<dbReference type="InterPro" id="IPR000515">
    <property type="entry name" value="MetI-like"/>
</dbReference>
<protein>
    <submittedName>
        <fullName evidence="9">ABC-type sugar transport system permease subunit</fullName>
    </submittedName>
</protein>
<evidence type="ECO:0000256" key="7">
    <source>
        <dbReference type="RuleBase" id="RU363032"/>
    </source>
</evidence>
<evidence type="ECO:0000256" key="6">
    <source>
        <dbReference type="ARBA" id="ARBA00023136"/>
    </source>
</evidence>
<evidence type="ECO:0000256" key="3">
    <source>
        <dbReference type="ARBA" id="ARBA00022475"/>
    </source>
</evidence>
<dbReference type="InterPro" id="IPR051393">
    <property type="entry name" value="ABC_transporter_permease"/>
</dbReference>
<gene>
    <name evidence="9" type="ORF">HNR50_002546</name>
</gene>
<feature type="transmembrane region" description="Helical" evidence="7">
    <location>
        <begin position="108"/>
        <end position="129"/>
    </location>
</feature>
<feature type="transmembrane region" description="Helical" evidence="7">
    <location>
        <begin position="12"/>
        <end position="34"/>
    </location>
</feature>
<keyword evidence="2 7" id="KW-0813">Transport</keyword>
<dbReference type="Pfam" id="PF00528">
    <property type="entry name" value="BPD_transp_1"/>
    <property type="match status" value="1"/>
</dbReference>
<comment type="caution">
    <text evidence="9">The sequence shown here is derived from an EMBL/GenBank/DDBJ whole genome shotgun (WGS) entry which is preliminary data.</text>
</comment>
<dbReference type="InterPro" id="IPR035906">
    <property type="entry name" value="MetI-like_sf"/>
</dbReference>
<dbReference type="SUPFAM" id="SSF161098">
    <property type="entry name" value="MetI-like"/>
    <property type="match status" value="1"/>
</dbReference>
<dbReference type="CDD" id="cd06261">
    <property type="entry name" value="TM_PBP2"/>
    <property type="match status" value="1"/>
</dbReference>
<keyword evidence="5 7" id="KW-1133">Transmembrane helix</keyword>
<dbReference type="Proteomes" id="UP000587760">
    <property type="component" value="Unassembled WGS sequence"/>
</dbReference>
<keyword evidence="10" id="KW-1185">Reference proteome</keyword>
<organism evidence="9 10">
    <name type="scientific">Spirochaeta isovalerica</name>
    <dbReference type="NCBI Taxonomy" id="150"/>
    <lineage>
        <taxon>Bacteria</taxon>
        <taxon>Pseudomonadati</taxon>
        <taxon>Spirochaetota</taxon>
        <taxon>Spirochaetia</taxon>
        <taxon>Spirochaetales</taxon>
        <taxon>Spirochaetaceae</taxon>
        <taxon>Spirochaeta</taxon>
    </lineage>
</organism>
<sequence length="301" mass="34537">MKLNSMKITPYLYILPFFILFLIFGVYPIGYSAYISFFKWGNTGAVQFMGLRNYSRFFGAERDPLFWISLKNTLILLVTGSLLQHLISLPLAIFLNRQFVRGRDFFKTVYFLPYITSAVSVAIIFQQLYNPTGSGPLNFIVNNLGFEPIQWLRDPVAIKASISIILNWRFIGYYTIIYMAGLQGIPPELYEAARIDGASEFSQHLRVTVPLMIPIIFFSVSMSLIFGMQLFAEPYMLCGDYRQFGGVQNSGLTTTLLFMTLGFRMARFGRAAAVSWLMFFVILILTFTNKYISDRLDYTKE</sequence>
<dbReference type="AlphaFoldDB" id="A0A841RAD5"/>
<comment type="similarity">
    <text evidence="7">Belongs to the binding-protein-dependent transport system permease family.</text>
</comment>
<dbReference type="PANTHER" id="PTHR30193:SF37">
    <property type="entry name" value="INNER MEMBRANE ABC TRANSPORTER PERMEASE PROTEIN YCJO"/>
    <property type="match status" value="1"/>
</dbReference>
<keyword evidence="9" id="KW-0762">Sugar transport</keyword>
<accession>A0A841RAD5</accession>
<evidence type="ECO:0000259" key="8">
    <source>
        <dbReference type="PROSITE" id="PS50928"/>
    </source>
</evidence>
<keyword evidence="3" id="KW-1003">Cell membrane</keyword>
<evidence type="ECO:0000313" key="10">
    <source>
        <dbReference type="Proteomes" id="UP000587760"/>
    </source>
</evidence>
<evidence type="ECO:0000256" key="4">
    <source>
        <dbReference type="ARBA" id="ARBA00022692"/>
    </source>
</evidence>
<feature type="transmembrane region" description="Helical" evidence="7">
    <location>
        <begin position="211"/>
        <end position="232"/>
    </location>
</feature>
<dbReference type="RefSeq" id="WP_184747129.1">
    <property type="nucleotide sequence ID" value="NZ_JACHGJ010000004.1"/>
</dbReference>
<feature type="transmembrane region" description="Helical" evidence="7">
    <location>
        <begin position="272"/>
        <end position="292"/>
    </location>
</feature>
<dbReference type="PANTHER" id="PTHR30193">
    <property type="entry name" value="ABC TRANSPORTER PERMEASE PROTEIN"/>
    <property type="match status" value="1"/>
</dbReference>
<evidence type="ECO:0000256" key="5">
    <source>
        <dbReference type="ARBA" id="ARBA00022989"/>
    </source>
</evidence>
<evidence type="ECO:0000256" key="1">
    <source>
        <dbReference type="ARBA" id="ARBA00004651"/>
    </source>
</evidence>
<reference evidence="9 10" key="1">
    <citation type="submission" date="2020-08" db="EMBL/GenBank/DDBJ databases">
        <title>Genomic Encyclopedia of Type Strains, Phase IV (KMG-IV): sequencing the most valuable type-strain genomes for metagenomic binning, comparative biology and taxonomic classification.</title>
        <authorList>
            <person name="Goeker M."/>
        </authorList>
    </citation>
    <scope>NUCLEOTIDE SEQUENCE [LARGE SCALE GENOMIC DNA]</scope>
    <source>
        <strain evidence="9 10">DSM 2461</strain>
    </source>
</reference>
<feature type="transmembrane region" description="Helical" evidence="7">
    <location>
        <begin position="74"/>
        <end position="96"/>
    </location>
</feature>
<dbReference type="SUPFAM" id="SSF160964">
    <property type="entry name" value="MalF N-terminal region-like"/>
    <property type="match status" value="1"/>
</dbReference>